<reference evidence="2" key="1">
    <citation type="journal article" date="2014" name="Int. J. Syst. Evol. Microbiol.">
        <title>Complete genome sequence of Corynebacterium casei LMG S-19264T (=DSM 44701T), isolated from a smear-ripened cheese.</title>
        <authorList>
            <consortium name="US DOE Joint Genome Institute (JGI-PGF)"/>
            <person name="Walter F."/>
            <person name="Albersmeier A."/>
            <person name="Kalinowski J."/>
            <person name="Ruckert C."/>
        </authorList>
    </citation>
    <scope>NUCLEOTIDE SEQUENCE</scope>
    <source>
        <strain evidence="2">JCM 19596</strain>
    </source>
</reference>
<accession>A0A830FDY7</accession>
<gene>
    <name evidence="2" type="ORF">GCM10009039_24410</name>
</gene>
<dbReference type="EMBL" id="BMPG01000003">
    <property type="protein sequence ID" value="GGL65678.1"/>
    <property type="molecule type" value="Genomic_DNA"/>
</dbReference>
<evidence type="ECO:0000313" key="2">
    <source>
        <dbReference type="EMBL" id="GGL65678.1"/>
    </source>
</evidence>
<sequence length="208" mass="21255">MLASFDLFGTLVDAARPANPAAAVADELAARGVRVPDAWNEAYREPHVPLEPGREISLFDHVLAALDSRGVAASRDRVAAAVTAAFDGDIDTRAGALDAVEAAAARGPVGVLSNCSVPGLATRALDASALDSDRFDAVVVSVDCGWRKPDPRAFAAVADALGGSVADLVHVGDDPATDGGVTAAGGTFLSLDDTPLRRVPERVEALSC</sequence>
<dbReference type="Proteomes" id="UP000607197">
    <property type="component" value="Unassembled WGS sequence"/>
</dbReference>
<dbReference type="AlphaFoldDB" id="A0A830FDY7"/>
<keyword evidence="2" id="KW-0378">Hydrolase</keyword>
<comment type="caution">
    <text evidence="2">The sequence shown here is derived from an EMBL/GenBank/DDBJ whole genome shotgun (WGS) entry which is preliminary data.</text>
</comment>
<dbReference type="SUPFAM" id="SSF56784">
    <property type="entry name" value="HAD-like"/>
    <property type="match status" value="1"/>
</dbReference>
<name>A0A830FDY7_9EURY</name>
<dbReference type="InterPro" id="IPR023214">
    <property type="entry name" value="HAD_sf"/>
</dbReference>
<dbReference type="Pfam" id="PF00702">
    <property type="entry name" value="Hydrolase"/>
    <property type="match status" value="1"/>
</dbReference>
<evidence type="ECO:0000313" key="3">
    <source>
        <dbReference type="Proteomes" id="UP000607197"/>
    </source>
</evidence>
<keyword evidence="3" id="KW-1185">Reference proteome</keyword>
<proteinExistence type="inferred from homology"/>
<organism evidence="2 3">
    <name type="scientific">Halocalculus aciditolerans</name>
    <dbReference type="NCBI Taxonomy" id="1383812"/>
    <lineage>
        <taxon>Archaea</taxon>
        <taxon>Methanobacteriati</taxon>
        <taxon>Methanobacteriota</taxon>
        <taxon>Stenosarchaea group</taxon>
        <taxon>Halobacteria</taxon>
        <taxon>Halobacteriales</taxon>
        <taxon>Halobacteriaceae</taxon>
        <taxon>Halocalculus</taxon>
    </lineage>
</organism>
<dbReference type="RefSeq" id="WP_229774088.1">
    <property type="nucleotide sequence ID" value="NZ_BMPG01000003.1"/>
</dbReference>
<comment type="similarity">
    <text evidence="1">Belongs to the HAD-like hydrolase superfamily.</text>
</comment>
<protein>
    <submittedName>
        <fullName evidence="2">HAD family hydrolase</fullName>
    </submittedName>
</protein>
<dbReference type="GO" id="GO:0016787">
    <property type="term" value="F:hydrolase activity"/>
    <property type="evidence" value="ECO:0007669"/>
    <property type="project" value="UniProtKB-KW"/>
</dbReference>
<reference evidence="2" key="2">
    <citation type="submission" date="2020-09" db="EMBL/GenBank/DDBJ databases">
        <authorList>
            <person name="Sun Q."/>
            <person name="Ohkuma M."/>
        </authorList>
    </citation>
    <scope>NUCLEOTIDE SEQUENCE</scope>
    <source>
        <strain evidence="2">JCM 19596</strain>
    </source>
</reference>
<dbReference type="NCBIfam" id="TIGR01549">
    <property type="entry name" value="HAD-SF-IA-v1"/>
    <property type="match status" value="1"/>
</dbReference>
<dbReference type="InterPro" id="IPR006439">
    <property type="entry name" value="HAD-SF_hydro_IA"/>
</dbReference>
<dbReference type="Gene3D" id="3.40.50.1000">
    <property type="entry name" value="HAD superfamily/HAD-like"/>
    <property type="match status" value="1"/>
</dbReference>
<evidence type="ECO:0000256" key="1">
    <source>
        <dbReference type="ARBA" id="ARBA00007958"/>
    </source>
</evidence>
<dbReference type="InterPro" id="IPR036412">
    <property type="entry name" value="HAD-like_sf"/>
</dbReference>